<gene>
    <name evidence="9" type="ordered locus">HMPREF0868_1585</name>
</gene>
<evidence type="ECO:0000256" key="2">
    <source>
        <dbReference type="ARBA" id="ARBA00022475"/>
    </source>
</evidence>
<dbReference type="EMBL" id="CP001850">
    <property type="protein sequence ID" value="ADC91620.1"/>
    <property type="molecule type" value="Genomic_DNA"/>
</dbReference>
<dbReference type="SMART" id="SM00382">
    <property type="entry name" value="AAA"/>
    <property type="match status" value="1"/>
</dbReference>
<keyword evidence="5 9" id="KW-0067">ATP-binding</keyword>
<reference evidence="10" key="1">
    <citation type="submission" date="2009-12" db="EMBL/GenBank/DDBJ databases">
        <title>Sequence of Clostridiales genomosp. BVAB3 str. UPII9-5.</title>
        <authorList>
            <person name="Madupu R."/>
            <person name="Durkin A.S."/>
            <person name="Torralba M."/>
            <person name="Methe B."/>
            <person name="Sutton G.G."/>
            <person name="Strausberg R.L."/>
            <person name="Nelson K.E."/>
        </authorList>
    </citation>
    <scope>NUCLEOTIDE SEQUENCE [LARGE SCALE GENOMIC DNA]</scope>
    <source>
        <strain evidence="10">UPII9-5</strain>
    </source>
</reference>
<dbReference type="PROSITE" id="PS50893">
    <property type="entry name" value="ABC_TRANSPORTER_2"/>
    <property type="match status" value="1"/>
</dbReference>
<dbReference type="eggNOG" id="COG1116">
    <property type="taxonomic scope" value="Bacteria"/>
</dbReference>
<dbReference type="KEGG" id="clo:HMPREF0868_1585"/>
<keyword evidence="10" id="KW-1185">Reference proteome</keyword>
<dbReference type="CDD" id="cd03293">
    <property type="entry name" value="ABC_NrtD_SsuB_transporters"/>
    <property type="match status" value="1"/>
</dbReference>
<proteinExistence type="predicted"/>
<dbReference type="SUPFAM" id="SSF52540">
    <property type="entry name" value="P-loop containing nucleoside triphosphate hydrolases"/>
    <property type="match status" value="1"/>
</dbReference>
<feature type="domain" description="ABC transporter" evidence="8">
    <location>
        <begin position="52"/>
        <end position="281"/>
    </location>
</feature>
<dbReference type="HOGENOM" id="CLU_000604_1_22_9"/>
<evidence type="ECO:0000259" key="8">
    <source>
        <dbReference type="PROSITE" id="PS50893"/>
    </source>
</evidence>
<dbReference type="InterPro" id="IPR003439">
    <property type="entry name" value="ABC_transporter-like_ATP-bd"/>
</dbReference>
<dbReference type="PROSITE" id="PS00211">
    <property type="entry name" value="ABC_TRANSPORTER_1"/>
    <property type="match status" value="1"/>
</dbReference>
<dbReference type="InterPro" id="IPR017871">
    <property type="entry name" value="ABC_transporter-like_CS"/>
</dbReference>
<accession>D3QZE2</accession>
<evidence type="ECO:0000256" key="7">
    <source>
        <dbReference type="ARBA" id="ARBA00023136"/>
    </source>
</evidence>
<evidence type="ECO:0000256" key="1">
    <source>
        <dbReference type="ARBA" id="ARBA00022448"/>
    </source>
</evidence>
<dbReference type="Gene3D" id="3.40.50.300">
    <property type="entry name" value="P-loop containing nucleotide triphosphate hydrolases"/>
    <property type="match status" value="1"/>
</dbReference>
<dbReference type="AlphaFoldDB" id="D3QZE2"/>
<evidence type="ECO:0000256" key="6">
    <source>
        <dbReference type="ARBA" id="ARBA00022967"/>
    </source>
</evidence>
<dbReference type="RefSeq" id="WP_012992786.1">
    <property type="nucleotide sequence ID" value="NC_013895.2"/>
</dbReference>
<sequence length="301" mass="33701">MTMTSKITCNKYNEPAANAANATVTPAETAPTASLRRLDARNHAGQPPETILVCDRVSFAYSPTERPILQDISFEIAKRDFVCVLGASGCGKSTLLNILAGYLPVHEGQVMFKGEAITGPGWHRGVVFQQQALYPWLNVFDNIAFGLNMRHCEATTVKARVAELLDLIELTPYAQEYVFNLSGGMRQRVQLARVLANNPELILMDEPLGALDAITRIKIQNLLRKLWWLGDSTFFMITHDIDEALALATKIIVLAPDPGRIVKTYATNYTYSAYTSRHPNEYMDESYLRLKEEIYEILTPE</sequence>
<dbReference type="PANTHER" id="PTHR42788:SF18">
    <property type="entry name" value="TAURINE IMPORT ATP-BINDING PROTEIN TAUB"/>
    <property type="match status" value="1"/>
</dbReference>
<dbReference type="InterPro" id="IPR003593">
    <property type="entry name" value="AAA+_ATPase"/>
</dbReference>
<dbReference type="InterPro" id="IPR027417">
    <property type="entry name" value="P-loop_NTPase"/>
</dbReference>
<evidence type="ECO:0000256" key="3">
    <source>
        <dbReference type="ARBA" id="ARBA00022519"/>
    </source>
</evidence>
<dbReference type="GO" id="GO:0016887">
    <property type="term" value="F:ATP hydrolysis activity"/>
    <property type="evidence" value="ECO:0007669"/>
    <property type="project" value="InterPro"/>
</dbReference>
<dbReference type="PANTHER" id="PTHR42788">
    <property type="entry name" value="TAURINE IMPORT ATP-BINDING PROTEIN-RELATED"/>
    <property type="match status" value="1"/>
</dbReference>
<dbReference type="Pfam" id="PF00005">
    <property type="entry name" value="ABC_tran"/>
    <property type="match status" value="1"/>
</dbReference>
<keyword evidence="1" id="KW-0813">Transport</keyword>
<dbReference type="InterPro" id="IPR050166">
    <property type="entry name" value="ABC_transporter_ATP-bind"/>
</dbReference>
<keyword evidence="2" id="KW-1003">Cell membrane</keyword>
<evidence type="ECO:0000256" key="4">
    <source>
        <dbReference type="ARBA" id="ARBA00022741"/>
    </source>
</evidence>
<keyword evidence="6" id="KW-1278">Translocase</keyword>
<keyword evidence="4" id="KW-0547">Nucleotide-binding</keyword>
<dbReference type="GO" id="GO:0005524">
    <property type="term" value="F:ATP binding"/>
    <property type="evidence" value="ECO:0007669"/>
    <property type="project" value="UniProtKB-KW"/>
</dbReference>
<dbReference type="STRING" id="699246.HMPREF0868_1585"/>
<protein>
    <submittedName>
        <fullName evidence="9">ABC transporter, ATP-binding protein</fullName>
    </submittedName>
</protein>
<evidence type="ECO:0000313" key="9">
    <source>
        <dbReference type="EMBL" id="ADC91620.1"/>
    </source>
</evidence>
<keyword evidence="3" id="KW-0997">Cell inner membrane</keyword>
<keyword evidence="7" id="KW-0472">Membrane</keyword>
<organism evidence="9 10">
    <name type="scientific">Mageeibacillus indolicus (strain UPII9-5)</name>
    <name type="common">Clostridiales genomosp. BVAB3 (strain UPII9-5)</name>
    <dbReference type="NCBI Taxonomy" id="699246"/>
    <lineage>
        <taxon>Bacteria</taxon>
        <taxon>Bacillati</taxon>
        <taxon>Bacillota</taxon>
        <taxon>Clostridia</taxon>
        <taxon>Eubacteriales</taxon>
        <taxon>Oscillospiraceae</taxon>
        <taxon>Mageeibacillus</taxon>
    </lineage>
</organism>
<evidence type="ECO:0000313" key="10">
    <source>
        <dbReference type="Proteomes" id="UP000008234"/>
    </source>
</evidence>
<dbReference type="Proteomes" id="UP000008234">
    <property type="component" value="Chromosome"/>
</dbReference>
<dbReference type="OrthoDB" id="9801958at2"/>
<name>D3QZE2_MAGIU</name>
<evidence type="ECO:0000256" key="5">
    <source>
        <dbReference type="ARBA" id="ARBA00022840"/>
    </source>
</evidence>